<dbReference type="InterPro" id="IPR005302">
    <property type="entry name" value="MoCF_Sase_C"/>
</dbReference>
<dbReference type="PANTHER" id="PTHR30212:SF2">
    <property type="entry name" value="PROTEIN YIIM"/>
    <property type="match status" value="1"/>
</dbReference>
<proteinExistence type="predicted"/>
<name>A0A7S9DYW2_9ALTE</name>
<dbReference type="GO" id="GO:0030151">
    <property type="term" value="F:molybdenum ion binding"/>
    <property type="evidence" value="ECO:0007669"/>
    <property type="project" value="InterPro"/>
</dbReference>
<dbReference type="GO" id="GO:0030170">
    <property type="term" value="F:pyridoxal phosphate binding"/>
    <property type="evidence" value="ECO:0007669"/>
    <property type="project" value="InterPro"/>
</dbReference>
<dbReference type="Proteomes" id="UP000595095">
    <property type="component" value="Chromosome"/>
</dbReference>
<evidence type="ECO:0000313" key="3">
    <source>
        <dbReference type="Proteomes" id="UP000595095"/>
    </source>
</evidence>
<evidence type="ECO:0000259" key="1">
    <source>
        <dbReference type="PROSITE" id="PS51340"/>
    </source>
</evidence>
<feature type="domain" description="MOSC" evidence="1">
    <location>
        <begin position="25"/>
        <end position="160"/>
    </location>
</feature>
<keyword evidence="3" id="KW-1185">Reference proteome</keyword>
<gene>
    <name evidence="2" type="ORF">IT774_00985</name>
</gene>
<dbReference type="GO" id="GO:0003824">
    <property type="term" value="F:catalytic activity"/>
    <property type="evidence" value="ECO:0007669"/>
    <property type="project" value="InterPro"/>
</dbReference>
<dbReference type="PROSITE" id="PS51340">
    <property type="entry name" value="MOSC"/>
    <property type="match status" value="1"/>
</dbReference>
<reference evidence="2 3" key="1">
    <citation type="submission" date="2020-11" db="EMBL/GenBank/DDBJ databases">
        <title>Complete genome sequence for Salinimonas sp. strain G2-b.</title>
        <authorList>
            <person name="Park S.-J."/>
        </authorList>
    </citation>
    <scope>NUCLEOTIDE SEQUENCE [LARGE SCALE GENOMIC DNA]</scope>
    <source>
        <strain evidence="2 3">G2-b</strain>
    </source>
</reference>
<dbReference type="Pfam" id="PF03473">
    <property type="entry name" value="MOSC"/>
    <property type="match status" value="1"/>
</dbReference>
<organism evidence="2 3">
    <name type="scientific">Salinimonas marina</name>
    <dbReference type="NCBI Taxonomy" id="2785918"/>
    <lineage>
        <taxon>Bacteria</taxon>
        <taxon>Pseudomonadati</taxon>
        <taxon>Pseudomonadota</taxon>
        <taxon>Gammaproteobacteria</taxon>
        <taxon>Alteromonadales</taxon>
        <taxon>Alteromonadaceae</taxon>
        <taxon>Alteromonas/Salinimonas group</taxon>
        <taxon>Salinimonas</taxon>
    </lineage>
</organism>
<dbReference type="EMBL" id="CP064795">
    <property type="protein sequence ID" value="QPG05875.1"/>
    <property type="molecule type" value="Genomic_DNA"/>
</dbReference>
<dbReference type="SUPFAM" id="SSF50800">
    <property type="entry name" value="PK beta-barrel domain-like"/>
    <property type="match status" value="1"/>
</dbReference>
<sequence length="211" mass="23258">MTIFSLYAGQPAPLGPRQSLSAIVKQPVSQLTVNQAGTNEDQQANTKLHGGPEKVLHQFSFKGYEALKQQYPELTFAPGMMGENLLVENMDDTNVFIGDIYQMGDVVVQVSAPRAPCVKICHRFDHAGLDKFVGNQGITGWYYRVKQPGVLRIGDTVKLLERNDATVAVGTLMQCVFNRRFADQAATLSSLAVLDDEWRGKCARAVRKANL</sequence>
<dbReference type="RefSeq" id="WP_195810957.1">
    <property type="nucleotide sequence ID" value="NZ_CP064795.1"/>
</dbReference>
<protein>
    <submittedName>
        <fullName evidence="2">MOSC domain-containing protein</fullName>
    </submittedName>
</protein>
<dbReference type="PANTHER" id="PTHR30212">
    <property type="entry name" value="PROTEIN YIIM"/>
    <property type="match status" value="1"/>
</dbReference>
<dbReference type="KEGG" id="smaa:IT774_00985"/>
<dbReference type="Gene3D" id="2.40.33.20">
    <property type="entry name" value="PK beta-barrel domain-like"/>
    <property type="match status" value="1"/>
</dbReference>
<accession>A0A7S9DYW2</accession>
<dbReference type="InterPro" id="IPR011037">
    <property type="entry name" value="Pyrv_Knase-like_insert_dom_sf"/>
</dbReference>
<dbReference type="AlphaFoldDB" id="A0A7S9DYW2"/>
<evidence type="ECO:0000313" key="2">
    <source>
        <dbReference type="EMBL" id="QPG05875.1"/>
    </source>
</evidence>
<dbReference type="InterPro" id="IPR052353">
    <property type="entry name" value="Benzoxazolinone_Detox_Enz"/>
</dbReference>